<dbReference type="InterPro" id="IPR011761">
    <property type="entry name" value="ATP-grasp"/>
</dbReference>
<dbReference type="EMBL" id="JARXVE010000004">
    <property type="protein sequence ID" value="MDH6196222.1"/>
    <property type="molecule type" value="Genomic_DNA"/>
</dbReference>
<evidence type="ECO:0000313" key="3">
    <source>
        <dbReference type="EMBL" id="MDH6196222.1"/>
    </source>
</evidence>
<dbReference type="RefSeq" id="WP_280832854.1">
    <property type="nucleotide sequence ID" value="NZ_JARXVE010000004.1"/>
</dbReference>
<accession>A0ABT6KZU4</accession>
<sequence length="398" mass="44164">MRSRRGSASYSTDVGAIVLGGDSQGLGIARSLGRHGVPVCVIDDERSIASASRYVGHRLRVDDLRTADATVDALVRAADTMSLDGWVVYPTRDEMVAAIAGSRDRLAERLRIPTPGWESVSAVWDKRQTYRLAAELGIATPRTWIPQDEGELSQIPVDTPVVIKPAVKEKFFYATGAKAWRADDAATLRELYRRAAAIVPPGEVMIQELVPGGGDTQYAYCALFKDGAAAADMTVRRWRQHPSDFGRASTYVETVDLPQLAESSTIFLKAIEYYGLVELEYKHDRRDGEWKLLDVNARTWGYHTLGAAAGVDFPYLLYRDQVGLSVPRLRARPGVRWIRVVTDIPNAVRDIGVGDVKVRDYLRTLRGIDTEAVFSWRDPLPGLYELAMLPYLAVKRGL</sequence>
<dbReference type="GO" id="GO:0034025">
    <property type="term" value="F:D-aspartate ligase activity"/>
    <property type="evidence" value="ECO:0007669"/>
    <property type="project" value="UniProtKB-EC"/>
</dbReference>
<keyword evidence="1" id="KW-0547">Nucleotide-binding</keyword>
<organism evidence="3 4">
    <name type="scientific">Mycolicibacterium frederiksbergense</name>
    <dbReference type="NCBI Taxonomy" id="117567"/>
    <lineage>
        <taxon>Bacteria</taxon>
        <taxon>Bacillati</taxon>
        <taxon>Actinomycetota</taxon>
        <taxon>Actinomycetes</taxon>
        <taxon>Mycobacteriales</taxon>
        <taxon>Mycobacteriaceae</taxon>
        <taxon>Mycolicibacterium</taxon>
    </lineage>
</organism>
<keyword evidence="1" id="KW-0067">ATP-binding</keyword>
<gene>
    <name evidence="3" type="ORF">M2272_002865</name>
</gene>
<evidence type="ECO:0000313" key="4">
    <source>
        <dbReference type="Proteomes" id="UP001160130"/>
    </source>
</evidence>
<name>A0ABT6KZU4_9MYCO</name>
<dbReference type="Gene3D" id="3.30.470.20">
    <property type="entry name" value="ATP-grasp fold, B domain"/>
    <property type="match status" value="1"/>
</dbReference>
<evidence type="ECO:0000259" key="2">
    <source>
        <dbReference type="PROSITE" id="PS50975"/>
    </source>
</evidence>
<feature type="domain" description="ATP-grasp" evidence="2">
    <location>
        <begin position="130"/>
        <end position="322"/>
    </location>
</feature>
<comment type="caution">
    <text evidence="3">The sequence shown here is derived from an EMBL/GenBank/DDBJ whole genome shotgun (WGS) entry which is preliminary data.</text>
</comment>
<keyword evidence="4" id="KW-1185">Reference proteome</keyword>
<proteinExistence type="predicted"/>
<dbReference type="SUPFAM" id="SSF56059">
    <property type="entry name" value="Glutathione synthetase ATP-binding domain-like"/>
    <property type="match status" value="1"/>
</dbReference>
<keyword evidence="3" id="KW-0436">Ligase</keyword>
<dbReference type="Proteomes" id="UP001160130">
    <property type="component" value="Unassembled WGS sequence"/>
</dbReference>
<evidence type="ECO:0000256" key="1">
    <source>
        <dbReference type="PROSITE-ProRule" id="PRU00409"/>
    </source>
</evidence>
<dbReference type="EC" id="6.3.1.12" evidence="3"/>
<reference evidence="3 4" key="1">
    <citation type="submission" date="2023-04" db="EMBL/GenBank/DDBJ databases">
        <title>Forest soil microbial communities from Buena Vista Peninsula, Colon Province, Panama.</title>
        <authorList>
            <person name="Bouskill N."/>
        </authorList>
    </citation>
    <scope>NUCLEOTIDE SEQUENCE [LARGE SCALE GENOMIC DNA]</scope>
    <source>
        <strain evidence="3 4">AC80</strain>
    </source>
</reference>
<dbReference type="PROSITE" id="PS50975">
    <property type="entry name" value="ATP_GRASP"/>
    <property type="match status" value="1"/>
</dbReference>
<protein>
    <submittedName>
        <fullName evidence="3">D-aspartate ligase</fullName>
        <ecNumber evidence="3">6.3.1.12</ecNumber>
    </submittedName>
</protein>